<reference evidence="1 2" key="1">
    <citation type="submission" date="2023-07" db="EMBL/GenBank/DDBJ databases">
        <title>Closed genoem sequence of Methanosarcinaceae archaeon Ac7.</title>
        <authorList>
            <person name="Poehlein A."/>
            <person name="Protasov E."/>
            <person name="Platt K."/>
            <person name="Reeh H."/>
            <person name="Daniel R."/>
            <person name="Brune A."/>
        </authorList>
    </citation>
    <scope>NUCLEOTIDE SEQUENCE [LARGE SCALE GENOMIC DNA]</scope>
    <source>
        <strain evidence="1 2">Ac7</strain>
    </source>
</reference>
<dbReference type="GeneID" id="89229821"/>
<proteinExistence type="predicted"/>
<name>A0AA96V2A7_9EURY</name>
<evidence type="ECO:0000313" key="1">
    <source>
        <dbReference type="EMBL" id="WNY25167.1"/>
    </source>
</evidence>
<sequence>MISEDDVRECQTLCETYQDALDSNDFLCSSMGNTAIKFIQRVASGVYSQNVGVSNTPSDDHKLHLKNAALKNKTSKNSELGTV</sequence>
<dbReference type="EMBL" id="CP131060">
    <property type="protein sequence ID" value="WNY25167.1"/>
    <property type="molecule type" value="Genomic_DNA"/>
</dbReference>
<dbReference type="AlphaFoldDB" id="A0AA96V2A7"/>
<organism evidence="1 2">
    <name type="scientific">Methanolapillus millepedarum</name>
    <dbReference type="NCBI Taxonomy" id="3028296"/>
    <lineage>
        <taxon>Archaea</taxon>
        <taxon>Methanobacteriati</taxon>
        <taxon>Methanobacteriota</taxon>
        <taxon>Stenosarchaea group</taxon>
        <taxon>Methanomicrobia</taxon>
        <taxon>Methanosarcinales</taxon>
        <taxon>Methanosarcinaceae</taxon>
        <taxon>Methanolapillus</taxon>
    </lineage>
</organism>
<protein>
    <submittedName>
        <fullName evidence="1">Uncharacterized protein</fullName>
    </submittedName>
</protein>
<keyword evidence="2" id="KW-1185">Reference proteome</keyword>
<gene>
    <name evidence="1" type="ORF">MsAc7_07090</name>
</gene>
<accession>A0AA96V2A7</accession>
<evidence type="ECO:0000313" key="2">
    <source>
        <dbReference type="Proteomes" id="UP001303587"/>
    </source>
</evidence>
<dbReference type="Proteomes" id="UP001303587">
    <property type="component" value="Chromosome"/>
</dbReference>
<dbReference type="RefSeq" id="WP_338103205.1">
    <property type="nucleotide sequence ID" value="NZ_CP131060.1"/>
</dbReference>